<dbReference type="SMART" id="SM00577">
    <property type="entry name" value="CPDc"/>
    <property type="match status" value="1"/>
</dbReference>
<evidence type="ECO:0000256" key="1">
    <source>
        <dbReference type="ARBA" id="ARBA00004434"/>
    </source>
</evidence>
<comment type="function">
    <text evidence="12">Essential component of the TIM23 complex, a complex that mediates the translocation of transit peptide-containing proteins across the mitochondrial inner membrane.</text>
</comment>
<dbReference type="RefSeq" id="XP_021766333.1">
    <property type="nucleotide sequence ID" value="XM_021910641.1"/>
</dbReference>
<dbReference type="GO" id="GO:0015031">
    <property type="term" value="P:protein transport"/>
    <property type="evidence" value="ECO:0007669"/>
    <property type="project" value="UniProtKB-KW"/>
</dbReference>
<reference evidence="14" key="2">
    <citation type="submission" date="2021-03" db="UniProtKB">
        <authorList>
            <consortium name="EnsemblPlants"/>
        </authorList>
    </citation>
    <scope>IDENTIFICATION</scope>
</reference>
<keyword evidence="7 12" id="KW-0809">Transit peptide</keyword>
<dbReference type="OrthoDB" id="287041at2759"/>
<dbReference type="SMR" id="A0A803MGJ7"/>
<dbReference type="AlphaFoldDB" id="A0A803MGJ7"/>
<keyword evidence="9 12" id="KW-0811">Translocation</keyword>
<proteinExistence type="inferred from homology"/>
<dbReference type="PANTHER" id="PTHR12210">
    <property type="entry name" value="DULLARD PROTEIN PHOSPHATASE"/>
    <property type="match status" value="1"/>
</dbReference>
<evidence type="ECO:0000256" key="6">
    <source>
        <dbReference type="ARBA" id="ARBA00022927"/>
    </source>
</evidence>
<evidence type="ECO:0000256" key="11">
    <source>
        <dbReference type="ARBA" id="ARBA00023136"/>
    </source>
</evidence>
<evidence type="ECO:0000313" key="14">
    <source>
        <dbReference type="EnsemblPlants" id="AUR62029099-RA:cds"/>
    </source>
</evidence>
<dbReference type="PROSITE" id="PS50969">
    <property type="entry name" value="FCP1"/>
    <property type="match status" value="1"/>
</dbReference>
<evidence type="ECO:0000256" key="2">
    <source>
        <dbReference type="ARBA" id="ARBA00006344"/>
    </source>
</evidence>
<dbReference type="InterPro" id="IPR004274">
    <property type="entry name" value="FCP1_dom"/>
</dbReference>
<evidence type="ECO:0000313" key="15">
    <source>
        <dbReference type="Proteomes" id="UP000596660"/>
    </source>
</evidence>
<comment type="similarity">
    <text evidence="2 12">Belongs to the TIM50 family.</text>
</comment>
<dbReference type="FunFam" id="3.40.50.1000:FF:000019">
    <property type="entry name" value="Mitochondrial import inner membrane translocase subunit TIM50"/>
    <property type="match status" value="1"/>
</dbReference>
<dbReference type="SUPFAM" id="SSF56784">
    <property type="entry name" value="HAD-like"/>
    <property type="match status" value="1"/>
</dbReference>
<organism evidence="14 15">
    <name type="scientific">Chenopodium quinoa</name>
    <name type="common">Quinoa</name>
    <dbReference type="NCBI Taxonomy" id="63459"/>
    <lineage>
        <taxon>Eukaryota</taxon>
        <taxon>Viridiplantae</taxon>
        <taxon>Streptophyta</taxon>
        <taxon>Embryophyta</taxon>
        <taxon>Tracheophyta</taxon>
        <taxon>Spermatophyta</taxon>
        <taxon>Magnoliopsida</taxon>
        <taxon>eudicotyledons</taxon>
        <taxon>Gunneridae</taxon>
        <taxon>Pentapetalae</taxon>
        <taxon>Caryophyllales</taxon>
        <taxon>Chenopodiaceae</taxon>
        <taxon>Chenopodioideae</taxon>
        <taxon>Atripliceae</taxon>
        <taxon>Chenopodium</taxon>
    </lineage>
</organism>
<keyword evidence="5" id="KW-0999">Mitochondrion inner membrane</keyword>
<dbReference type="InterPro" id="IPR036412">
    <property type="entry name" value="HAD-like_sf"/>
</dbReference>
<evidence type="ECO:0000256" key="10">
    <source>
        <dbReference type="ARBA" id="ARBA00023128"/>
    </source>
</evidence>
<dbReference type="Gramene" id="AUR62029099-RA">
    <property type="protein sequence ID" value="AUR62029099-RA:cds"/>
    <property type="gene ID" value="AUR62029099"/>
</dbReference>
<comment type="subcellular location">
    <subcellularLocation>
        <location evidence="1 12">Mitochondrion inner membrane</location>
        <topology evidence="1 12">Single-pass membrane protein</topology>
    </subcellularLocation>
</comment>
<keyword evidence="8" id="KW-1133">Transmembrane helix</keyword>
<evidence type="ECO:0000256" key="5">
    <source>
        <dbReference type="ARBA" id="ARBA00022792"/>
    </source>
</evidence>
<keyword evidence="15" id="KW-1185">Reference proteome</keyword>
<dbReference type="Proteomes" id="UP000596660">
    <property type="component" value="Unplaced"/>
</dbReference>
<dbReference type="EnsemblPlants" id="AUR62029099-RA">
    <property type="protein sequence ID" value="AUR62029099-RA:cds"/>
    <property type="gene ID" value="AUR62029099"/>
</dbReference>
<evidence type="ECO:0000256" key="3">
    <source>
        <dbReference type="ARBA" id="ARBA00022448"/>
    </source>
</evidence>
<dbReference type="OMA" id="ESKWWRI"/>
<evidence type="ECO:0000259" key="13">
    <source>
        <dbReference type="PROSITE" id="PS50969"/>
    </source>
</evidence>
<accession>A0A803MGJ7</accession>
<keyword evidence="11" id="KW-0472">Membrane</keyword>
<dbReference type="KEGG" id="cqi:110730816"/>
<evidence type="ECO:0000256" key="8">
    <source>
        <dbReference type="ARBA" id="ARBA00022989"/>
    </source>
</evidence>
<evidence type="ECO:0000256" key="9">
    <source>
        <dbReference type="ARBA" id="ARBA00023010"/>
    </source>
</evidence>
<comment type="subunit">
    <text evidence="12">Component of the TIM23 complex.</text>
</comment>
<keyword evidence="10 12" id="KW-0496">Mitochondrion</keyword>
<sequence length="356" mass="40205">MATLLRSVRRSSLLTLINNSKRSTSSSSISTPFARYCSSSSTFSASSDPILSHNSTPPKSRFLSLLKFSVAAAVVGAFSTAGYATYAYTADEVDEKTKAFRSSINHPMIDSSITIETLPHLVYSAVMTVPSKAVDLYLDLRCLTEGHIQEIAEPNYEKLLPDLVKEHEQLRIFTLVLDLSETLILHDWKREIGWSTFKRPGLDAFLKHMSEIYEIVVYSDKVLEDNIYAKLMEKGVHHVLGRAATKYQDGKHFRDLSKLNRDPSRVIYVSAHALETCLQPENCVSIKPWKKEADDTTLIDLIPFLEYVGVQKPADIRSVLASYQGKDVASEFINRSREYQRQIGKKQNAFCWSRHS</sequence>
<keyword evidence="3 12" id="KW-0813">Transport</keyword>
<protein>
    <recommendedName>
        <fullName evidence="12">Mitochondrial import inner membrane translocase subunit TIM50</fullName>
    </recommendedName>
</protein>
<dbReference type="Gene3D" id="3.40.50.1000">
    <property type="entry name" value="HAD superfamily/HAD-like"/>
    <property type="match status" value="1"/>
</dbReference>
<dbReference type="GO" id="GO:0005744">
    <property type="term" value="C:TIM23 mitochondrial import inner membrane translocase complex"/>
    <property type="evidence" value="ECO:0007669"/>
    <property type="project" value="UniProtKB-UniRule"/>
</dbReference>
<reference evidence="14" key="1">
    <citation type="journal article" date="2017" name="Nature">
        <title>The genome of Chenopodium quinoa.</title>
        <authorList>
            <person name="Jarvis D.E."/>
            <person name="Ho Y.S."/>
            <person name="Lightfoot D.J."/>
            <person name="Schmoeckel S.M."/>
            <person name="Li B."/>
            <person name="Borm T.J.A."/>
            <person name="Ohyanagi H."/>
            <person name="Mineta K."/>
            <person name="Michell C.T."/>
            <person name="Saber N."/>
            <person name="Kharbatia N.M."/>
            <person name="Rupper R.R."/>
            <person name="Sharp A.R."/>
            <person name="Dally N."/>
            <person name="Boughton B.A."/>
            <person name="Woo Y.H."/>
            <person name="Gao G."/>
            <person name="Schijlen E.G.W.M."/>
            <person name="Guo X."/>
            <person name="Momin A.A."/>
            <person name="Negrao S."/>
            <person name="Al-Babili S."/>
            <person name="Gehring C."/>
            <person name="Roessner U."/>
            <person name="Jung C."/>
            <person name="Murphy K."/>
            <person name="Arold S.T."/>
            <person name="Gojobori T."/>
            <person name="van der Linden C.G."/>
            <person name="van Loo E.N."/>
            <person name="Jellen E.N."/>
            <person name="Maughan P.J."/>
            <person name="Tester M."/>
        </authorList>
    </citation>
    <scope>NUCLEOTIDE SEQUENCE [LARGE SCALE GENOMIC DNA]</scope>
    <source>
        <strain evidence="14">cv. PI 614886</strain>
    </source>
</reference>
<dbReference type="Pfam" id="PF03031">
    <property type="entry name" value="NIF"/>
    <property type="match status" value="1"/>
</dbReference>
<dbReference type="InterPro" id="IPR050365">
    <property type="entry name" value="TIM50"/>
</dbReference>
<gene>
    <name evidence="14" type="primary">LOC110730816</name>
</gene>
<feature type="domain" description="FCP1 homology" evidence="13">
    <location>
        <begin position="168"/>
        <end position="308"/>
    </location>
</feature>
<evidence type="ECO:0000256" key="7">
    <source>
        <dbReference type="ARBA" id="ARBA00022946"/>
    </source>
</evidence>
<evidence type="ECO:0000256" key="12">
    <source>
        <dbReference type="RuleBase" id="RU365079"/>
    </source>
</evidence>
<dbReference type="GeneID" id="110730816"/>
<dbReference type="CDD" id="cd07521">
    <property type="entry name" value="HAD_FCP1-like"/>
    <property type="match status" value="1"/>
</dbReference>
<dbReference type="InterPro" id="IPR023214">
    <property type="entry name" value="HAD_sf"/>
</dbReference>
<keyword evidence="6 12" id="KW-0653">Protein transport</keyword>
<evidence type="ECO:0000256" key="4">
    <source>
        <dbReference type="ARBA" id="ARBA00022692"/>
    </source>
</evidence>
<name>A0A803MGJ7_CHEQI</name>
<keyword evidence="4" id="KW-0812">Transmembrane</keyword>